<dbReference type="PANTHER" id="PTHR48098">
    <property type="entry name" value="ENTEROCHELIN ESTERASE-RELATED"/>
    <property type="match status" value="1"/>
</dbReference>
<dbReference type="AlphaFoldDB" id="A0A518ETU9"/>
<gene>
    <name evidence="1" type="primary">fes_1</name>
    <name evidence="1" type="ORF">Poly30_30390</name>
</gene>
<sequence>MNQVLEKDTLDALLARIVAEGPAAVSAVEGGFPVVEGNRALFAYVGHADEVRLHHWIFGLESAQEFHRVHAEVWTLEIEIHDAARVEYKLEVVENEQRQLMRDPLNDQLARDPFGANSVATGPGYTEPWWALEDRAKRHGEVLVRQLRCKTFGDVRPLSIYLPPRYRETRRYPLLVCHDGLDYLEFAGLQRVLDNLIDLQEIPPLIVCCTQSPNRTEEYAANERHAEFIANEVLPLMEAEFSLLDGPSDRALMGASFGAVASLYTALQFPDRFGKLFLQSGSFAFTDIGPHGRGPVFDNVVQFVNRYRRNPTKPATRVFLSCGIYESLIVYNRSLLPMLQKTGTEAVLVESQDGHNWENWRDRLRDGLTWLFPGPLWMVYE</sequence>
<proteinExistence type="predicted"/>
<reference evidence="1 2" key="1">
    <citation type="submission" date="2019-02" db="EMBL/GenBank/DDBJ databases">
        <title>Deep-cultivation of Planctomycetes and their phenomic and genomic characterization uncovers novel biology.</title>
        <authorList>
            <person name="Wiegand S."/>
            <person name="Jogler M."/>
            <person name="Boedeker C."/>
            <person name="Pinto D."/>
            <person name="Vollmers J."/>
            <person name="Rivas-Marin E."/>
            <person name="Kohn T."/>
            <person name="Peeters S.H."/>
            <person name="Heuer A."/>
            <person name="Rast P."/>
            <person name="Oberbeckmann S."/>
            <person name="Bunk B."/>
            <person name="Jeske O."/>
            <person name="Meyerdierks A."/>
            <person name="Storesund J.E."/>
            <person name="Kallscheuer N."/>
            <person name="Luecker S."/>
            <person name="Lage O.M."/>
            <person name="Pohl T."/>
            <person name="Merkel B.J."/>
            <person name="Hornburger P."/>
            <person name="Mueller R.-W."/>
            <person name="Bruemmer F."/>
            <person name="Labrenz M."/>
            <person name="Spormann A.M."/>
            <person name="Op den Camp H."/>
            <person name="Overmann J."/>
            <person name="Amann R."/>
            <person name="Jetten M.S.M."/>
            <person name="Mascher T."/>
            <person name="Medema M.H."/>
            <person name="Devos D.P."/>
            <person name="Kaster A.-K."/>
            <person name="Ovreas L."/>
            <person name="Rohde M."/>
            <person name="Galperin M.Y."/>
            <person name="Jogler C."/>
        </authorList>
    </citation>
    <scope>NUCLEOTIDE SEQUENCE [LARGE SCALE GENOMIC DNA]</scope>
    <source>
        <strain evidence="1 2">Poly30</strain>
    </source>
</reference>
<dbReference type="Proteomes" id="UP000320390">
    <property type="component" value="Chromosome"/>
</dbReference>
<dbReference type="PANTHER" id="PTHR48098:SF3">
    <property type="entry name" value="IRON(III) ENTEROBACTIN ESTERASE"/>
    <property type="match status" value="1"/>
</dbReference>
<accession>A0A518ETU9</accession>
<protein>
    <submittedName>
        <fullName evidence="1">Enterochelin esterase</fullName>
    </submittedName>
</protein>
<dbReference type="InterPro" id="IPR029058">
    <property type="entry name" value="AB_hydrolase_fold"/>
</dbReference>
<evidence type="ECO:0000313" key="1">
    <source>
        <dbReference type="EMBL" id="QDV07513.1"/>
    </source>
</evidence>
<dbReference type="InterPro" id="IPR050583">
    <property type="entry name" value="Mycobacterial_A85_antigen"/>
</dbReference>
<name>A0A518ETU9_9BACT</name>
<dbReference type="OrthoDB" id="184858at2"/>
<dbReference type="Gene3D" id="3.40.50.1820">
    <property type="entry name" value="alpha/beta hydrolase"/>
    <property type="match status" value="1"/>
</dbReference>
<dbReference type="InterPro" id="IPR000801">
    <property type="entry name" value="Esterase-like"/>
</dbReference>
<dbReference type="RefSeq" id="WP_145198610.1">
    <property type="nucleotide sequence ID" value="NZ_CP036434.1"/>
</dbReference>
<evidence type="ECO:0000313" key="2">
    <source>
        <dbReference type="Proteomes" id="UP000320390"/>
    </source>
</evidence>
<keyword evidence="2" id="KW-1185">Reference proteome</keyword>
<dbReference type="EMBL" id="CP036434">
    <property type="protein sequence ID" value="QDV07513.1"/>
    <property type="molecule type" value="Genomic_DNA"/>
</dbReference>
<dbReference type="Pfam" id="PF00756">
    <property type="entry name" value="Esterase"/>
    <property type="match status" value="1"/>
</dbReference>
<organism evidence="1 2">
    <name type="scientific">Saltatorellus ferox</name>
    <dbReference type="NCBI Taxonomy" id="2528018"/>
    <lineage>
        <taxon>Bacteria</taxon>
        <taxon>Pseudomonadati</taxon>
        <taxon>Planctomycetota</taxon>
        <taxon>Planctomycetia</taxon>
        <taxon>Planctomycetia incertae sedis</taxon>
        <taxon>Saltatorellus</taxon>
    </lineage>
</organism>
<dbReference type="SUPFAM" id="SSF53474">
    <property type="entry name" value="alpha/beta-Hydrolases"/>
    <property type="match status" value="1"/>
</dbReference>